<protein>
    <recommendedName>
        <fullName evidence="2">FP protein C-terminal domain-containing protein</fullName>
    </recommendedName>
</protein>
<accession>A0A2A4J1S2</accession>
<feature type="domain" description="FP protein C-terminal" evidence="2">
    <location>
        <begin position="260"/>
        <end position="311"/>
    </location>
</feature>
<feature type="compositionally biased region" description="Basic and acidic residues" evidence="1">
    <location>
        <begin position="54"/>
        <end position="66"/>
    </location>
</feature>
<gene>
    <name evidence="3" type="ORF">B5V51_9275</name>
</gene>
<dbReference type="EMBL" id="NWSH01004182">
    <property type="protein sequence ID" value="PCG65390.1"/>
    <property type="molecule type" value="Genomic_DNA"/>
</dbReference>
<dbReference type="InterPro" id="IPR057251">
    <property type="entry name" value="FP_C"/>
</dbReference>
<dbReference type="AlphaFoldDB" id="A0A2A4J1S2"/>
<proteinExistence type="predicted"/>
<evidence type="ECO:0000259" key="2">
    <source>
        <dbReference type="Pfam" id="PF25298"/>
    </source>
</evidence>
<dbReference type="Pfam" id="PF25298">
    <property type="entry name" value="Baculo_FP_2nd"/>
    <property type="match status" value="1"/>
</dbReference>
<evidence type="ECO:0000256" key="1">
    <source>
        <dbReference type="SAM" id="MobiDB-lite"/>
    </source>
</evidence>
<organism evidence="3">
    <name type="scientific">Heliothis virescens</name>
    <name type="common">Tobacco budworm moth</name>
    <dbReference type="NCBI Taxonomy" id="7102"/>
    <lineage>
        <taxon>Eukaryota</taxon>
        <taxon>Metazoa</taxon>
        <taxon>Ecdysozoa</taxon>
        <taxon>Arthropoda</taxon>
        <taxon>Hexapoda</taxon>
        <taxon>Insecta</taxon>
        <taxon>Pterygota</taxon>
        <taxon>Neoptera</taxon>
        <taxon>Endopterygota</taxon>
        <taxon>Lepidoptera</taxon>
        <taxon>Glossata</taxon>
        <taxon>Ditrysia</taxon>
        <taxon>Noctuoidea</taxon>
        <taxon>Noctuidae</taxon>
        <taxon>Heliothinae</taxon>
        <taxon>Heliothis</taxon>
    </lineage>
</organism>
<sequence>MSLQRTPPSQSPKPDGKQTHLPQYSSDPSLDRITDTSGGFPMLSDNITQRNNKRPREENSPPDKFSMFKDEIKDLIRSLISKQSEELSSSITSKLHDITESNAKIDAALSLLTAQNEEYRSKIALLELQSQKDREYISILENKVEELHRTSRKTCVEIKNVPKKSQETREDLIQMVLSLSKSINHSITDHDITDIFRLKPRGDEEKKPTIILELKSTILRTDLLKKVKDFNIKNKTRLQAKQLGFTSNEDTPIFITEQLTPKGARLFFLARDLKKAQKVKYCWTSMGKVLVRKDDTSKIIHIQHESQVQQLMREQ</sequence>
<evidence type="ECO:0000313" key="3">
    <source>
        <dbReference type="EMBL" id="PCG65390.1"/>
    </source>
</evidence>
<feature type="region of interest" description="Disordered" evidence="1">
    <location>
        <begin position="1"/>
        <end position="66"/>
    </location>
</feature>
<reference evidence="3" key="1">
    <citation type="submission" date="2017-09" db="EMBL/GenBank/DDBJ databases">
        <title>Contemporary evolution of a Lepidopteran species, Heliothis virescens, in response to modern agricultural practices.</title>
        <authorList>
            <person name="Fritz M.L."/>
            <person name="Deyonke A.M."/>
            <person name="Papanicolaou A."/>
            <person name="Micinski S."/>
            <person name="Westbrook J."/>
            <person name="Gould F."/>
        </authorList>
    </citation>
    <scope>NUCLEOTIDE SEQUENCE [LARGE SCALE GENOMIC DNA]</scope>
    <source>
        <strain evidence="3">HvINT-</strain>
        <tissue evidence="3">Whole body</tissue>
    </source>
</reference>
<name>A0A2A4J1S2_HELVI</name>
<comment type="caution">
    <text evidence="3">The sequence shown here is derived from an EMBL/GenBank/DDBJ whole genome shotgun (WGS) entry which is preliminary data.</text>
</comment>